<dbReference type="GeneID" id="108702841"/>
<keyword evidence="4" id="KW-0472">Membrane</keyword>
<comment type="subcellular location">
    <subcellularLocation>
        <location evidence="1">Membrane</location>
        <topology evidence="1">Multi-pass membrane protein</topology>
    </subcellularLocation>
</comment>
<reference evidence="6" key="1">
    <citation type="submission" date="2025-08" db="UniProtKB">
        <authorList>
            <consortium name="RefSeq"/>
        </authorList>
    </citation>
    <scope>IDENTIFICATION</scope>
    <source>
        <strain evidence="6">J_2021</strain>
        <tissue evidence="6">Erythrocytes</tissue>
    </source>
</reference>
<protein>
    <submittedName>
        <fullName evidence="6">Phosphoinositide-interacting protein</fullName>
    </submittedName>
</protein>
<accession>A0A1L8EN24</accession>
<evidence type="ECO:0000256" key="4">
    <source>
        <dbReference type="ARBA" id="ARBA00023136"/>
    </source>
</evidence>
<dbReference type="GO" id="GO:0051930">
    <property type="term" value="P:regulation of sensory perception of pain"/>
    <property type="evidence" value="ECO:0000318"/>
    <property type="project" value="GO_Central"/>
</dbReference>
<evidence type="ECO:0000256" key="2">
    <source>
        <dbReference type="ARBA" id="ARBA00022692"/>
    </source>
</evidence>
<proteinExistence type="predicted"/>
<dbReference type="KEGG" id="xla:108702841"/>
<dbReference type="AlphaFoldDB" id="A0A1L8EN24"/>
<dbReference type="CTD" id="108702841"/>
<evidence type="ECO:0000313" key="5">
    <source>
        <dbReference type="Proteomes" id="UP000186698"/>
    </source>
</evidence>
<name>A0A1L8EN24_XENLA</name>
<evidence type="ECO:0000256" key="1">
    <source>
        <dbReference type="ARBA" id="ARBA00004141"/>
    </source>
</evidence>
<dbReference type="PANTHER" id="PTHR16100">
    <property type="entry name" value="PHOSPHOINOSITIDE-INTERACTING PROTEIN FAMILY MEMBER"/>
    <property type="match status" value="1"/>
</dbReference>
<dbReference type="OrthoDB" id="9905550at2759"/>
<dbReference type="Pfam" id="PF15099">
    <property type="entry name" value="PIRT"/>
    <property type="match status" value="1"/>
</dbReference>
<evidence type="ECO:0000313" key="6">
    <source>
        <dbReference type="RefSeq" id="XP_018094051.1"/>
    </source>
</evidence>
<dbReference type="GO" id="GO:0044325">
    <property type="term" value="F:transmembrane transporter binding"/>
    <property type="evidence" value="ECO:0000318"/>
    <property type="project" value="GO_Central"/>
</dbReference>
<dbReference type="OMA" id="FPIHFMS"/>
<keyword evidence="3" id="KW-1133">Transmembrane helix</keyword>
<dbReference type="GO" id="GO:1902936">
    <property type="term" value="F:phosphatidylinositol bisphosphate binding"/>
    <property type="evidence" value="ECO:0000318"/>
    <property type="project" value="GO_Central"/>
</dbReference>
<dbReference type="PaxDb" id="8355-A0A1L8EN24"/>
<dbReference type="RefSeq" id="XP_018094051.1">
    <property type="nucleotide sequence ID" value="XM_018238562.2"/>
</dbReference>
<organism evidence="5 6">
    <name type="scientific">Xenopus laevis</name>
    <name type="common">African clawed frog</name>
    <dbReference type="NCBI Taxonomy" id="8355"/>
    <lineage>
        <taxon>Eukaryota</taxon>
        <taxon>Metazoa</taxon>
        <taxon>Chordata</taxon>
        <taxon>Craniata</taxon>
        <taxon>Vertebrata</taxon>
        <taxon>Euteleostomi</taxon>
        <taxon>Amphibia</taxon>
        <taxon>Batrachia</taxon>
        <taxon>Anura</taxon>
        <taxon>Pipoidea</taxon>
        <taxon>Pipidae</taxon>
        <taxon>Xenopodinae</taxon>
        <taxon>Xenopus</taxon>
        <taxon>Xenopus</taxon>
    </lineage>
</organism>
<sequence length="153" mass="17149">MDLLPHIAVSEPSIAERSSSPESKDLVTSRTESTLYSSSRSESLWTTVPRSAWDIYQKPIIIMSIGGSIFLLGIILTTIYFMSYDGKKFSSRNDTSPNPNAPISKIFGPVAFSIGLMVLIFGLVWVPIIKKKRKRSASRLFGYKQTSFFHFSM</sequence>
<gene>
    <name evidence="6" type="primary">LOC108702841</name>
</gene>
<dbReference type="GO" id="GO:0005886">
    <property type="term" value="C:plasma membrane"/>
    <property type="evidence" value="ECO:0000318"/>
    <property type="project" value="GO_Central"/>
</dbReference>
<dbReference type="Proteomes" id="UP000186698">
    <property type="component" value="Chromosome 9_10S"/>
</dbReference>
<evidence type="ECO:0000256" key="3">
    <source>
        <dbReference type="ARBA" id="ARBA00022989"/>
    </source>
</evidence>
<dbReference type="PANTHER" id="PTHR16100:SF4">
    <property type="entry name" value="PHOSPHOINOSITIDE-INTERACTING PROTEIN"/>
    <property type="match status" value="1"/>
</dbReference>
<dbReference type="InterPro" id="IPR028068">
    <property type="entry name" value="PIRT"/>
</dbReference>
<keyword evidence="5" id="KW-1185">Reference proteome</keyword>
<keyword evidence="2" id="KW-0812">Transmembrane</keyword>
<dbReference type="Bgee" id="108702841">
    <property type="expression patterns" value="Expressed in neurula embryo and 6 other cell types or tissues"/>
</dbReference>